<dbReference type="RefSeq" id="WP_161406909.1">
    <property type="nucleotide sequence ID" value="NZ_WTUZ01000015.1"/>
</dbReference>
<accession>A0A6L8UWV2</accession>
<evidence type="ECO:0000313" key="2">
    <source>
        <dbReference type="Proteomes" id="UP000481087"/>
    </source>
</evidence>
<dbReference type="AlphaFoldDB" id="A0A6L8UWV2"/>
<organism evidence="1 2">
    <name type="scientific">Paenibacillus silvestris</name>
    <dbReference type="NCBI Taxonomy" id="2606219"/>
    <lineage>
        <taxon>Bacteria</taxon>
        <taxon>Bacillati</taxon>
        <taxon>Bacillota</taxon>
        <taxon>Bacilli</taxon>
        <taxon>Bacillales</taxon>
        <taxon>Paenibacillaceae</taxon>
        <taxon>Paenibacillus</taxon>
    </lineage>
</organism>
<comment type="caution">
    <text evidence="1">The sequence shown here is derived from an EMBL/GenBank/DDBJ whole genome shotgun (WGS) entry which is preliminary data.</text>
</comment>
<keyword evidence="2" id="KW-1185">Reference proteome</keyword>
<dbReference type="Proteomes" id="UP000481087">
    <property type="component" value="Unassembled WGS sequence"/>
</dbReference>
<reference evidence="1 2" key="1">
    <citation type="submission" date="2019-12" db="EMBL/GenBank/DDBJ databases">
        <title>Paenibacillus sp. nov. sp. isolated from soil.</title>
        <authorList>
            <person name="Kim J."/>
            <person name="Jeong S.E."/>
            <person name="Jung H.S."/>
            <person name="Jeon C.O."/>
        </authorList>
    </citation>
    <scope>NUCLEOTIDE SEQUENCE [LARGE SCALE GENOMIC DNA]</scope>
    <source>
        <strain evidence="1 2">5J-6</strain>
    </source>
</reference>
<name>A0A6L8UWV2_9BACL</name>
<dbReference type="Pfam" id="PF14137">
    <property type="entry name" value="DUF4304"/>
    <property type="match status" value="1"/>
</dbReference>
<dbReference type="InterPro" id="IPR025412">
    <property type="entry name" value="DUF4304"/>
</dbReference>
<sequence length="201" mass="23539">MTMQDVLKEVVKETIAPLFKVEGFKKQGNNFAHVCSNFSKTVNIQSSKWNTQDEVEFFFNTGIYIEQLFGTVHLYPKPSFPMEINSVLRIRGTELTKNENWYRLTTDTNVEQLKQVIMKDITDYILPHLRQFESINDVIKVMELRDKDGIYENPHYLTVLYCSIGEMEKAEERMVRVFNELKLDSQKEFARGLANRLGLQV</sequence>
<proteinExistence type="predicted"/>
<gene>
    <name evidence="1" type="ORF">GQF01_11485</name>
</gene>
<protein>
    <submittedName>
        <fullName evidence="1">DUF4304 domain-containing protein</fullName>
    </submittedName>
</protein>
<dbReference type="EMBL" id="WTUZ01000015">
    <property type="protein sequence ID" value="MZQ82723.1"/>
    <property type="molecule type" value="Genomic_DNA"/>
</dbReference>
<evidence type="ECO:0000313" key="1">
    <source>
        <dbReference type="EMBL" id="MZQ82723.1"/>
    </source>
</evidence>